<organism evidence="4">
    <name type="scientific">Medioppia subpectinata</name>
    <dbReference type="NCBI Taxonomy" id="1979941"/>
    <lineage>
        <taxon>Eukaryota</taxon>
        <taxon>Metazoa</taxon>
        <taxon>Ecdysozoa</taxon>
        <taxon>Arthropoda</taxon>
        <taxon>Chelicerata</taxon>
        <taxon>Arachnida</taxon>
        <taxon>Acari</taxon>
        <taxon>Acariformes</taxon>
        <taxon>Sarcoptiformes</taxon>
        <taxon>Oribatida</taxon>
        <taxon>Brachypylina</taxon>
        <taxon>Oppioidea</taxon>
        <taxon>Oppiidae</taxon>
        <taxon>Medioppia</taxon>
    </lineage>
</organism>
<dbReference type="PANTHER" id="PTHR13245:SF14">
    <property type="entry name" value="RRP15-LIKE PROTEIN"/>
    <property type="match status" value="1"/>
</dbReference>
<feature type="region of interest" description="Disordered" evidence="3">
    <location>
        <begin position="84"/>
        <end position="132"/>
    </location>
</feature>
<evidence type="ECO:0000256" key="3">
    <source>
        <dbReference type="SAM" id="MobiDB-lite"/>
    </source>
</evidence>
<evidence type="ECO:0000256" key="1">
    <source>
        <dbReference type="ARBA" id="ARBA00007462"/>
    </source>
</evidence>
<accession>A0A7R9KNP0</accession>
<feature type="compositionally biased region" description="Basic and acidic residues" evidence="3">
    <location>
        <begin position="206"/>
        <end position="230"/>
    </location>
</feature>
<dbReference type="GO" id="GO:0000470">
    <property type="term" value="P:maturation of LSU-rRNA"/>
    <property type="evidence" value="ECO:0007669"/>
    <property type="project" value="TreeGrafter"/>
</dbReference>
<feature type="compositionally biased region" description="Basic and acidic residues" evidence="3">
    <location>
        <begin position="84"/>
        <end position="94"/>
    </location>
</feature>
<dbReference type="Proteomes" id="UP000759131">
    <property type="component" value="Unassembled WGS sequence"/>
</dbReference>
<dbReference type="EMBL" id="CAJPIZ010003866">
    <property type="protein sequence ID" value="CAG2106911.1"/>
    <property type="molecule type" value="Genomic_DNA"/>
</dbReference>
<keyword evidence="5" id="KW-1185">Reference proteome</keyword>
<proteinExistence type="inferred from homology"/>
<dbReference type="GO" id="GO:0000460">
    <property type="term" value="P:maturation of 5.8S rRNA"/>
    <property type="evidence" value="ECO:0007669"/>
    <property type="project" value="TreeGrafter"/>
</dbReference>
<feature type="region of interest" description="Disordered" evidence="3">
    <location>
        <begin position="186"/>
        <end position="230"/>
    </location>
</feature>
<comment type="similarity">
    <text evidence="1">Belongs to the RRP15 family.</text>
</comment>
<reference evidence="4" key="1">
    <citation type="submission" date="2020-11" db="EMBL/GenBank/DDBJ databases">
        <authorList>
            <person name="Tran Van P."/>
        </authorList>
    </citation>
    <scope>NUCLEOTIDE SEQUENCE</scope>
</reference>
<dbReference type="Pfam" id="PF07890">
    <property type="entry name" value="Rrp15p"/>
    <property type="match status" value="1"/>
</dbReference>
<dbReference type="InterPro" id="IPR012459">
    <property type="entry name" value="Rrp15"/>
</dbReference>
<dbReference type="PANTHER" id="PTHR13245">
    <property type="entry name" value="RRP15-LIKE PROTEIN"/>
    <property type="match status" value="1"/>
</dbReference>
<feature type="region of interest" description="Disordered" evidence="3">
    <location>
        <begin position="23"/>
        <end position="56"/>
    </location>
</feature>
<evidence type="ECO:0000256" key="2">
    <source>
        <dbReference type="ARBA" id="ARBA00017475"/>
    </source>
</evidence>
<feature type="compositionally biased region" description="Basic and acidic residues" evidence="3">
    <location>
        <begin position="118"/>
        <end position="132"/>
    </location>
</feature>
<evidence type="ECO:0000313" key="5">
    <source>
        <dbReference type="Proteomes" id="UP000759131"/>
    </source>
</evidence>
<dbReference type="OrthoDB" id="20949at2759"/>
<name>A0A7R9KNP0_9ACAR</name>
<gene>
    <name evidence="4" type="ORF">OSB1V03_LOCUS6914</name>
</gene>
<protein>
    <recommendedName>
        <fullName evidence="2">RRP15-like protein</fullName>
    </recommendedName>
</protein>
<evidence type="ECO:0000313" key="4">
    <source>
        <dbReference type="EMBL" id="CAD7626481.1"/>
    </source>
</evidence>
<dbReference type="AlphaFoldDB" id="A0A7R9KNP0"/>
<sequence>MSVKKSKVLVNKVISSDEEVVDSDLDLDDMNGANDLDSDDDIDLSEDTINASKAETNSSWADAISRVLSVKTKNKSFILSKAKKDKEIKRKTDEPNDDLEIVNEDGSVVKSSTKNKKSKSDESNSKESSSKLKLSKYEWEVLNKMKPKAEDRDRERMLCSVATKGVVQLFNAVREQQKTIETKLNEVGSSETKRDKMMTQFNKNQFLDKLKRKDTSTKTNESEKRESDEQKWKVLRDDFMIGAKMKDWDKQSDSDDESD</sequence>
<dbReference type="EMBL" id="OC858441">
    <property type="protein sequence ID" value="CAD7626481.1"/>
    <property type="molecule type" value="Genomic_DNA"/>
</dbReference>
<dbReference type="GO" id="GO:0030687">
    <property type="term" value="C:preribosome, large subunit precursor"/>
    <property type="evidence" value="ECO:0007669"/>
    <property type="project" value="TreeGrafter"/>
</dbReference>
<feature type="compositionally biased region" description="Acidic residues" evidence="3">
    <location>
        <begin position="36"/>
        <end position="46"/>
    </location>
</feature>